<name>A0A9D1IPW1_9FIRM</name>
<evidence type="ECO:0000313" key="3">
    <source>
        <dbReference type="EMBL" id="HIU40576.1"/>
    </source>
</evidence>
<dbReference type="CDD" id="cd04335">
    <property type="entry name" value="PrdX_deacylase"/>
    <property type="match status" value="1"/>
</dbReference>
<reference evidence="3" key="2">
    <citation type="journal article" date="2021" name="PeerJ">
        <title>Extensive microbial diversity within the chicken gut microbiome revealed by metagenomics and culture.</title>
        <authorList>
            <person name="Gilroy R."/>
            <person name="Ravi A."/>
            <person name="Getino M."/>
            <person name="Pursley I."/>
            <person name="Horton D.L."/>
            <person name="Alikhan N.F."/>
            <person name="Baker D."/>
            <person name="Gharbi K."/>
            <person name="Hall N."/>
            <person name="Watson M."/>
            <person name="Adriaenssens E.M."/>
            <person name="Foster-Nyarko E."/>
            <person name="Jarju S."/>
            <person name="Secka A."/>
            <person name="Antonio M."/>
            <person name="Oren A."/>
            <person name="Chaudhuri R.R."/>
            <person name="La Ragione R."/>
            <person name="Hildebrand F."/>
            <person name="Pallen M.J."/>
        </authorList>
    </citation>
    <scope>NUCLEOTIDE SEQUENCE</scope>
    <source>
        <strain evidence="3">CHK193-30670</strain>
    </source>
</reference>
<dbReference type="Pfam" id="PF04073">
    <property type="entry name" value="tRNA_edit"/>
    <property type="match status" value="1"/>
</dbReference>
<comment type="caution">
    <text evidence="3">The sequence shown here is derived from an EMBL/GenBank/DDBJ whole genome shotgun (WGS) entry which is preliminary data.</text>
</comment>
<feature type="domain" description="YbaK/aminoacyl-tRNA synthetase-associated" evidence="2">
    <location>
        <begin position="19"/>
        <end position="141"/>
    </location>
</feature>
<sequence length="154" mass="17799">MNIYDVLDKLSISYEEITHDAVKTVKEAKEIENMIDGVPVKNLFLTDNKDSYYLVMLEAHKRADLKKITRLVNKKHLSFASTNDLKDILKLDPGSVTPLGIINDRDNKVKIVIDKDLVKKKILVHPNVNIKTISINFDDLIMFIKYENHDYILM</sequence>
<comment type="similarity">
    <text evidence="1">Belongs to the PRORSD1 family.</text>
</comment>
<dbReference type="AlphaFoldDB" id="A0A9D1IPW1"/>
<evidence type="ECO:0000256" key="1">
    <source>
        <dbReference type="ARBA" id="ARBA00010201"/>
    </source>
</evidence>
<dbReference type="EMBL" id="DVMT01000047">
    <property type="protein sequence ID" value="HIU40576.1"/>
    <property type="molecule type" value="Genomic_DNA"/>
</dbReference>
<organism evidence="3 4">
    <name type="scientific">Candidatus Aphodocola excrementigallinarum</name>
    <dbReference type="NCBI Taxonomy" id="2840670"/>
    <lineage>
        <taxon>Bacteria</taxon>
        <taxon>Bacillati</taxon>
        <taxon>Bacillota</taxon>
        <taxon>Bacilli</taxon>
        <taxon>Candidatus Aphodocola</taxon>
    </lineage>
</organism>
<dbReference type="SUPFAM" id="SSF55826">
    <property type="entry name" value="YbaK/ProRS associated domain"/>
    <property type="match status" value="1"/>
</dbReference>
<gene>
    <name evidence="3" type="ORF">IAB68_04685</name>
</gene>
<dbReference type="Gene3D" id="3.90.960.10">
    <property type="entry name" value="YbaK/aminoacyl-tRNA synthetase-associated domain"/>
    <property type="match status" value="1"/>
</dbReference>
<dbReference type="GO" id="GO:0002161">
    <property type="term" value="F:aminoacyl-tRNA deacylase activity"/>
    <property type="evidence" value="ECO:0007669"/>
    <property type="project" value="InterPro"/>
</dbReference>
<reference evidence="3" key="1">
    <citation type="submission" date="2020-10" db="EMBL/GenBank/DDBJ databases">
        <authorList>
            <person name="Gilroy R."/>
        </authorList>
    </citation>
    <scope>NUCLEOTIDE SEQUENCE</scope>
    <source>
        <strain evidence="3">CHK193-30670</strain>
    </source>
</reference>
<dbReference type="PANTHER" id="PTHR31423:SF3">
    <property type="entry name" value="PROLYL-TRNA SYNTHETASE ASSOCIATED DOMAIN-CONTAINING PROTEIN 1-RELATED"/>
    <property type="match status" value="1"/>
</dbReference>
<evidence type="ECO:0000259" key="2">
    <source>
        <dbReference type="Pfam" id="PF04073"/>
    </source>
</evidence>
<protein>
    <submittedName>
        <fullName evidence="3">Prolyl-tRNA synthetase associated domain-containing protein</fullName>
    </submittedName>
</protein>
<accession>A0A9D1IPW1</accession>
<evidence type="ECO:0000313" key="4">
    <source>
        <dbReference type="Proteomes" id="UP000824074"/>
    </source>
</evidence>
<dbReference type="Proteomes" id="UP000824074">
    <property type="component" value="Unassembled WGS sequence"/>
</dbReference>
<dbReference type="InterPro" id="IPR007214">
    <property type="entry name" value="YbaK/aa-tRNA-synth-assoc-dom"/>
</dbReference>
<proteinExistence type="inferred from homology"/>
<dbReference type="InterPro" id="IPR036754">
    <property type="entry name" value="YbaK/aa-tRNA-synt-asso_dom_sf"/>
</dbReference>
<dbReference type="PANTHER" id="PTHR31423">
    <property type="entry name" value="YBAK DOMAIN-CONTAINING PROTEIN"/>
    <property type="match status" value="1"/>
</dbReference>
<dbReference type="InterPro" id="IPR040285">
    <property type="entry name" value="ProX/PRXD1"/>
</dbReference>